<feature type="domain" description="DUF7825" evidence="3">
    <location>
        <begin position="785"/>
        <end position="975"/>
    </location>
</feature>
<sequence length="1008" mass="110705">MSKSKLEGVLQSGDLEKCRDFFMGMPEQERRKLAPDLIRLYRQADKGPTYNAAEKSYSFDNVAVDVLGVAIFSTGTAAEIKKLGWRGEPENEMMLAIMLDRRPEWIQQWVDALLESPRFPWYWTTIRKLYLEGLIEKPDHPNYTLGMVVGLQPPGGAFRTDEPSIEEAIEADRSLLEDEVWRLFEHEGGTDVSLALADGGAKEWQKTLILFQKKGGLSRERLLNCSLDALLRDFNHFRAKWFSSFYDALEPTPEENKSQAGKFLQILGVSAPPVVSWAFANVETLAKASAIPADDLAAGLLPVFQSRQKGIVKKALKLLGTLAGKRKGEASQIVAFALPALGHESAEVQADVLAMIEKYGDVSDAKFVRSVAEYVPVIAPSERKRLDAWLAAAGAKTESPAAAPASSASFDQADLEAIDSQLRQLYAIDDLLANRQAGLLEIPAARFDGTEINRLAGKEKIQPIEDLDELIEVCSRLIEDPTATNDVERAIDGISRLCDQKPDDFQRRVDPLLRRTLKLLKDYHLPFQGGGPQEDLLGLIYAWCTGIVLEGKRIKAKKGEAILVYKIDGEECKTHDAELDIPLGFLSRRTLAIAQRVAQGKPAQLWSAPTHEGSWIDSQTLVQRVLDSSGKPSDDSDAILAILRMTPDGREAALAELKTASTEAAKAVRYALGAARMKVGNSAPLWIAAARSRAPWSDDLGVEKAFPGLGADAGLAARYETKIWIDEYKHSSEQFKFARFSLNSIPTVPETLDPLCLTPRFHRENRFPIEQYWKRGEAAGRTVEGIAWTASIWPQARESLFAIGACTMGNNLDWDGAEWHNKTFLEPLLDPTTPLREIGLLLLAMCLGAKEPGEHGLATDIAIAAIEDGRLGSDNLGAILSQLVPSGLIKPPRWAKTLADVARISALHGAVVHLALQQTLVGDASSLPRDYAKLMELLLQLSIERELSVTHPDCRAMLESLKGSGKGPKLAKDLLKLTAAPESGPRILELALQQRISAVQLQVDQVTA</sequence>
<feature type="domain" description="DUF6493" evidence="1">
    <location>
        <begin position="5"/>
        <end position="289"/>
    </location>
</feature>
<feature type="domain" description="DUF7824" evidence="2">
    <location>
        <begin position="458"/>
        <end position="695"/>
    </location>
</feature>
<organism evidence="4 5">
    <name type="scientific">Blastopirellula sediminis</name>
    <dbReference type="NCBI Taxonomy" id="2894196"/>
    <lineage>
        <taxon>Bacteria</taxon>
        <taxon>Pseudomonadati</taxon>
        <taxon>Planctomycetota</taxon>
        <taxon>Planctomycetia</taxon>
        <taxon>Pirellulales</taxon>
        <taxon>Pirellulaceae</taxon>
        <taxon>Blastopirellula</taxon>
    </lineage>
</organism>
<dbReference type="Pfam" id="PF25149">
    <property type="entry name" value="DUF7825"/>
    <property type="match status" value="1"/>
</dbReference>
<dbReference type="SUPFAM" id="SSF48371">
    <property type="entry name" value="ARM repeat"/>
    <property type="match status" value="1"/>
</dbReference>
<proteinExistence type="predicted"/>
<name>A0A9X1MQK8_9BACT</name>
<dbReference type="Pfam" id="PF25148">
    <property type="entry name" value="DUF7824"/>
    <property type="match status" value="1"/>
</dbReference>
<dbReference type="Pfam" id="PF20103">
    <property type="entry name" value="DUF6493"/>
    <property type="match status" value="1"/>
</dbReference>
<evidence type="ECO:0000259" key="3">
    <source>
        <dbReference type="Pfam" id="PF25149"/>
    </source>
</evidence>
<reference evidence="4" key="1">
    <citation type="submission" date="2021-11" db="EMBL/GenBank/DDBJ databases">
        <title>Genome sequence.</title>
        <authorList>
            <person name="Sun Q."/>
        </authorList>
    </citation>
    <scope>NUCLEOTIDE SEQUENCE</scope>
    <source>
        <strain evidence="4">JC732</strain>
    </source>
</reference>
<comment type="caution">
    <text evidence="4">The sequence shown here is derived from an EMBL/GenBank/DDBJ whole genome shotgun (WGS) entry which is preliminary data.</text>
</comment>
<dbReference type="InterPro" id="IPR045472">
    <property type="entry name" value="DUF6493"/>
</dbReference>
<evidence type="ECO:0000313" key="4">
    <source>
        <dbReference type="EMBL" id="MCC9630570.1"/>
    </source>
</evidence>
<evidence type="ECO:0000313" key="5">
    <source>
        <dbReference type="Proteomes" id="UP001139103"/>
    </source>
</evidence>
<dbReference type="AlphaFoldDB" id="A0A9X1MQK8"/>
<dbReference type="EMBL" id="JAJKFT010000010">
    <property type="protein sequence ID" value="MCC9630570.1"/>
    <property type="molecule type" value="Genomic_DNA"/>
</dbReference>
<dbReference type="InterPro" id="IPR016024">
    <property type="entry name" value="ARM-type_fold"/>
</dbReference>
<keyword evidence="5" id="KW-1185">Reference proteome</keyword>
<dbReference type="RefSeq" id="WP_230221817.1">
    <property type="nucleotide sequence ID" value="NZ_JAJKFT010000010.1"/>
</dbReference>
<dbReference type="InterPro" id="IPR056727">
    <property type="entry name" value="DUF7825"/>
</dbReference>
<dbReference type="Proteomes" id="UP001139103">
    <property type="component" value="Unassembled WGS sequence"/>
</dbReference>
<protein>
    <submittedName>
        <fullName evidence="4">DUF6493 family protein</fullName>
    </submittedName>
</protein>
<evidence type="ECO:0000259" key="2">
    <source>
        <dbReference type="Pfam" id="PF25148"/>
    </source>
</evidence>
<gene>
    <name evidence="4" type="ORF">LOC68_19410</name>
</gene>
<evidence type="ECO:0000259" key="1">
    <source>
        <dbReference type="Pfam" id="PF20103"/>
    </source>
</evidence>
<accession>A0A9X1MQK8</accession>
<dbReference type="InterPro" id="IPR056726">
    <property type="entry name" value="DUF7824"/>
</dbReference>